<evidence type="ECO:0000256" key="1">
    <source>
        <dbReference type="SAM" id="Phobius"/>
    </source>
</evidence>
<dbReference type="InterPro" id="IPR025664">
    <property type="entry name" value="Spore_III_AC/AD"/>
</dbReference>
<keyword evidence="1" id="KW-0812">Transmembrane</keyword>
<dbReference type="EMBL" id="QGGY01000003">
    <property type="protein sequence ID" value="PWJ77456.1"/>
    <property type="molecule type" value="Genomic_DNA"/>
</dbReference>
<organism evidence="2 3">
    <name type="scientific">Murimonas intestini</name>
    <dbReference type="NCBI Taxonomy" id="1337051"/>
    <lineage>
        <taxon>Bacteria</taxon>
        <taxon>Bacillati</taxon>
        <taxon>Bacillota</taxon>
        <taxon>Clostridia</taxon>
        <taxon>Lachnospirales</taxon>
        <taxon>Lachnospiraceae</taxon>
        <taxon>Murimonas</taxon>
    </lineage>
</organism>
<dbReference type="AlphaFoldDB" id="A0AB73T739"/>
<dbReference type="Proteomes" id="UP000245412">
    <property type="component" value="Unassembled WGS sequence"/>
</dbReference>
<gene>
    <name evidence="2" type="ORF">C7383_103301</name>
</gene>
<dbReference type="Pfam" id="PF06686">
    <property type="entry name" value="SpoIIIAC"/>
    <property type="match status" value="2"/>
</dbReference>
<evidence type="ECO:0000313" key="2">
    <source>
        <dbReference type="EMBL" id="PWJ77456.1"/>
    </source>
</evidence>
<dbReference type="NCBIfam" id="TIGR02849">
    <property type="entry name" value="spore_III_AD"/>
    <property type="match status" value="1"/>
</dbReference>
<sequence>MLKIGAIGLTGILIALFLREVKPQFAVYISMVTCLLIFFYSVSKLSYIADTLVTMRNYVDIESSYLTTLLKIVGITYIADFSSNLCKDAGYGAIAGQIEIFGKLSVLAISTPILMALLETVQSFLK</sequence>
<feature type="transmembrane region" description="Helical" evidence="1">
    <location>
        <begin position="25"/>
        <end position="43"/>
    </location>
</feature>
<dbReference type="InterPro" id="IPR014211">
    <property type="entry name" value="Spore_III_AD"/>
</dbReference>
<keyword evidence="1" id="KW-1133">Transmembrane helix</keyword>
<evidence type="ECO:0000313" key="3">
    <source>
        <dbReference type="Proteomes" id="UP000245412"/>
    </source>
</evidence>
<proteinExistence type="predicted"/>
<comment type="caution">
    <text evidence="2">The sequence shown here is derived from an EMBL/GenBank/DDBJ whole genome shotgun (WGS) entry which is preliminary data.</text>
</comment>
<protein>
    <submittedName>
        <fullName evidence="2">Stage III sporulation protein AD</fullName>
    </submittedName>
</protein>
<keyword evidence="1" id="KW-0472">Membrane</keyword>
<accession>A0AB73T739</accession>
<reference evidence="2 3" key="1">
    <citation type="submission" date="2018-05" db="EMBL/GenBank/DDBJ databases">
        <authorList>
            <person name="Goeker M."/>
            <person name="Huntemann M."/>
            <person name="Clum A."/>
            <person name="Pillay M."/>
            <person name="Palaniappan K."/>
            <person name="Varghese N."/>
            <person name="Mikhailova N."/>
            <person name="Stamatis D."/>
            <person name="Reddy T."/>
            <person name="Daum C."/>
            <person name="Shapiro N."/>
            <person name="Ivanova N."/>
            <person name="Kyrpides N."/>
            <person name="Woyke T."/>
        </authorList>
    </citation>
    <scope>NUCLEOTIDE SEQUENCE [LARGE SCALE GENOMIC DNA]</scope>
    <source>
        <strain evidence="2 3">DSM 26524</strain>
    </source>
</reference>
<dbReference type="RefSeq" id="WP_109625555.1">
    <property type="nucleotide sequence ID" value="NZ_CABJAT010000007.1"/>
</dbReference>
<name>A0AB73T739_9FIRM</name>
<keyword evidence="3" id="KW-1185">Reference proteome</keyword>